<protein>
    <submittedName>
        <fullName evidence="2">Uncharacterized protein</fullName>
    </submittedName>
</protein>
<proteinExistence type="predicted"/>
<comment type="caution">
    <text evidence="2">The sequence shown here is derived from an EMBL/GenBank/DDBJ whole genome shotgun (WGS) entry which is preliminary data.</text>
</comment>
<feature type="compositionally biased region" description="Basic residues" evidence="1">
    <location>
        <begin position="44"/>
        <end position="54"/>
    </location>
</feature>
<sequence length="119" mass="12208">MGYRAAAHRRSGVPLLRAGTHREPGRRPNIGSVKSSSRHDGNHPRRAKPTRHSRSSPAPPASGTAPYANTNAAKGCAKASDTGRRPNTTAAIGCAQASDTTRLPNTTAAIDCAKASGAG</sequence>
<evidence type="ECO:0000313" key="3">
    <source>
        <dbReference type="Proteomes" id="UP000612899"/>
    </source>
</evidence>
<keyword evidence="3" id="KW-1185">Reference proteome</keyword>
<accession>A0A8J3Q1V8</accession>
<dbReference type="Proteomes" id="UP000612899">
    <property type="component" value="Unassembled WGS sequence"/>
</dbReference>
<reference evidence="2" key="1">
    <citation type="submission" date="2021-01" db="EMBL/GenBank/DDBJ databases">
        <title>Whole genome shotgun sequence of Rhizocola hellebori NBRC 109834.</title>
        <authorList>
            <person name="Komaki H."/>
            <person name="Tamura T."/>
        </authorList>
    </citation>
    <scope>NUCLEOTIDE SEQUENCE</scope>
    <source>
        <strain evidence="2">NBRC 109834</strain>
    </source>
</reference>
<evidence type="ECO:0000256" key="1">
    <source>
        <dbReference type="SAM" id="MobiDB-lite"/>
    </source>
</evidence>
<name>A0A8J3Q1V8_9ACTN</name>
<dbReference type="EMBL" id="BONY01000001">
    <property type="protein sequence ID" value="GIH02235.1"/>
    <property type="molecule type" value="Genomic_DNA"/>
</dbReference>
<feature type="region of interest" description="Disordered" evidence="1">
    <location>
        <begin position="1"/>
        <end position="88"/>
    </location>
</feature>
<gene>
    <name evidence="2" type="ORF">Rhe02_03020</name>
</gene>
<dbReference type="AlphaFoldDB" id="A0A8J3Q1V8"/>
<evidence type="ECO:0000313" key="2">
    <source>
        <dbReference type="EMBL" id="GIH02235.1"/>
    </source>
</evidence>
<organism evidence="2 3">
    <name type="scientific">Rhizocola hellebori</name>
    <dbReference type="NCBI Taxonomy" id="1392758"/>
    <lineage>
        <taxon>Bacteria</taxon>
        <taxon>Bacillati</taxon>
        <taxon>Actinomycetota</taxon>
        <taxon>Actinomycetes</taxon>
        <taxon>Micromonosporales</taxon>
        <taxon>Micromonosporaceae</taxon>
        <taxon>Rhizocola</taxon>
    </lineage>
</organism>
<feature type="compositionally biased region" description="Basic residues" evidence="1">
    <location>
        <begin position="1"/>
        <end position="11"/>
    </location>
</feature>